<feature type="compositionally biased region" description="Basic and acidic residues" evidence="1">
    <location>
        <begin position="179"/>
        <end position="207"/>
    </location>
</feature>
<comment type="caution">
    <text evidence="2">The sequence shown here is derived from an EMBL/GenBank/DDBJ whole genome shotgun (WGS) entry which is preliminary data.</text>
</comment>
<protein>
    <submittedName>
        <fullName evidence="2">Uncharacterized protein</fullName>
    </submittedName>
</protein>
<name>A0A6G1BT30_9ORYZ</name>
<evidence type="ECO:0000256" key="1">
    <source>
        <dbReference type="SAM" id="MobiDB-lite"/>
    </source>
</evidence>
<gene>
    <name evidence="2" type="ORF">E2562_005120</name>
</gene>
<reference evidence="2 3" key="1">
    <citation type="submission" date="2019-11" db="EMBL/GenBank/DDBJ databases">
        <title>Whole genome sequence of Oryza granulata.</title>
        <authorList>
            <person name="Li W."/>
        </authorList>
    </citation>
    <scope>NUCLEOTIDE SEQUENCE [LARGE SCALE GENOMIC DNA]</scope>
    <source>
        <strain evidence="3">cv. Menghai</strain>
        <tissue evidence="2">Leaf</tissue>
    </source>
</reference>
<accession>A0A6G1BT30</accession>
<organism evidence="2 3">
    <name type="scientific">Oryza meyeriana var. granulata</name>
    <dbReference type="NCBI Taxonomy" id="110450"/>
    <lineage>
        <taxon>Eukaryota</taxon>
        <taxon>Viridiplantae</taxon>
        <taxon>Streptophyta</taxon>
        <taxon>Embryophyta</taxon>
        <taxon>Tracheophyta</taxon>
        <taxon>Spermatophyta</taxon>
        <taxon>Magnoliopsida</taxon>
        <taxon>Liliopsida</taxon>
        <taxon>Poales</taxon>
        <taxon>Poaceae</taxon>
        <taxon>BOP clade</taxon>
        <taxon>Oryzoideae</taxon>
        <taxon>Oryzeae</taxon>
        <taxon>Oryzinae</taxon>
        <taxon>Oryza</taxon>
        <taxon>Oryza meyeriana</taxon>
    </lineage>
</organism>
<evidence type="ECO:0000313" key="3">
    <source>
        <dbReference type="Proteomes" id="UP000479710"/>
    </source>
</evidence>
<evidence type="ECO:0000313" key="2">
    <source>
        <dbReference type="EMBL" id="KAF0891026.1"/>
    </source>
</evidence>
<keyword evidence="3" id="KW-1185">Reference proteome</keyword>
<proteinExistence type="predicted"/>
<dbReference type="EMBL" id="SPHZ02000011">
    <property type="protein sequence ID" value="KAF0891026.1"/>
    <property type="molecule type" value="Genomic_DNA"/>
</dbReference>
<dbReference type="Proteomes" id="UP000479710">
    <property type="component" value="Unassembled WGS sequence"/>
</dbReference>
<dbReference type="AlphaFoldDB" id="A0A6G1BT30"/>
<feature type="region of interest" description="Disordered" evidence="1">
    <location>
        <begin position="152"/>
        <end position="236"/>
    </location>
</feature>
<sequence length="236" mass="24734">MKHIGVPLLLPRSDGGGGGGGRIWWEGGGGASSAAIQCARRPIASPALLDLLHACPPPAARDLSRIPDHAATPADFLPLTPKPSSGSPFYGENWYNSAAANPSSSFLLAIVAGGPFNTHRGTVLLKMEDMNMDLSNHVTACKREITGVHRLRGPRGGSLGASQEGKEARCSGGFDEDVVAPKEGDDLVPSRKKERDLLPEREVDEATRQGGGRPSEMVLRAGKRRARNSNTSGGGG</sequence>